<organism evidence="1 2">
    <name type="scientific">Ensete ventricosum</name>
    <name type="common">Abyssinian banana</name>
    <name type="synonym">Musa ensete</name>
    <dbReference type="NCBI Taxonomy" id="4639"/>
    <lineage>
        <taxon>Eukaryota</taxon>
        <taxon>Viridiplantae</taxon>
        <taxon>Streptophyta</taxon>
        <taxon>Embryophyta</taxon>
        <taxon>Tracheophyta</taxon>
        <taxon>Spermatophyta</taxon>
        <taxon>Magnoliopsida</taxon>
        <taxon>Liliopsida</taxon>
        <taxon>Zingiberales</taxon>
        <taxon>Musaceae</taxon>
        <taxon>Ensete</taxon>
    </lineage>
</organism>
<comment type="caution">
    <text evidence="1">The sequence shown here is derived from an EMBL/GenBank/DDBJ whole genome shotgun (WGS) entry which is preliminary data.</text>
</comment>
<accession>A0A427A6R8</accession>
<evidence type="ECO:0000313" key="2">
    <source>
        <dbReference type="Proteomes" id="UP000287651"/>
    </source>
</evidence>
<dbReference type="EMBL" id="AMZH03003562">
    <property type="protein sequence ID" value="RRT71925.1"/>
    <property type="molecule type" value="Genomic_DNA"/>
</dbReference>
<gene>
    <name evidence="1" type="ORF">B296_00011035</name>
</gene>
<dbReference type="AlphaFoldDB" id="A0A427A6R8"/>
<reference evidence="1 2" key="1">
    <citation type="journal article" date="2014" name="Agronomy (Basel)">
        <title>A Draft Genome Sequence for Ensete ventricosum, the Drought-Tolerant Tree Against Hunger.</title>
        <authorList>
            <person name="Harrison J."/>
            <person name="Moore K.A."/>
            <person name="Paszkiewicz K."/>
            <person name="Jones T."/>
            <person name="Grant M."/>
            <person name="Ambacheew D."/>
            <person name="Muzemil S."/>
            <person name="Studholme D.J."/>
        </authorList>
    </citation>
    <scope>NUCLEOTIDE SEQUENCE [LARGE SCALE GENOMIC DNA]</scope>
</reference>
<evidence type="ECO:0000313" key="1">
    <source>
        <dbReference type="EMBL" id="RRT71925.1"/>
    </source>
</evidence>
<sequence length="76" mass="8271">MPMVQLTMTSIRFERAPSEEDAAASALKEVGQAYSGLYSQRRGVRFLLAIRVEKLRLSLFPMVGGGVSDPSGLLGR</sequence>
<name>A0A427A6R8_ENSVE</name>
<proteinExistence type="predicted"/>
<protein>
    <submittedName>
        <fullName evidence="1">Uncharacterized protein</fullName>
    </submittedName>
</protein>
<dbReference type="Proteomes" id="UP000287651">
    <property type="component" value="Unassembled WGS sequence"/>
</dbReference>